<gene>
    <name evidence="9" type="ORF">GCM10010269_80590</name>
</gene>
<keyword evidence="3" id="KW-0285">Flavoprotein</keyword>
<dbReference type="Pfam" id="PF01756">
    <property type="entry name" value="ACOX"/>
    <property type="match status" value="1"/>
</dbReference>
<dbReference type="GO" id="GO:0033540">
    <property type="term" value="P:fatty acid beta-oxidation using acyl-CoA oxidase"/>
    <property type="evidence" value="ECO:0007669"/>
    <property type="project" value="TreeGrafter"/>
</dbReference>
<feature type="compositionally biased region" description="Low complexity" evidence="6">
    <location>
        <begin position="60"/>
        <end position="75"/>
    </location>
</feature>
<dbReference type="InterPro" id="IPR055060">
    <property type="entry name" value="ACOX_C_alpha1"/>
</dbReference>
<dbReference type="InterPro" id="IPR009100">
    <property type="entry name" value="AcylCoA_DH/oxidase_NM_dom_sf"/>
</dbReference>
<keyword evidence="10" id="KW-1185">Reference proteome</keyword>
<evidence type="ECO:0000256" key="4">
    <source>
        <dbReference type="ARBA" id="ARBA00022827"/>
    </source>
</evidence>
<feature type="domain" description="Acyl-CoA oxidase C-terminal" evidence="7">
    <location>
        <begin position="556"/>
        <end position="666"/>
    </location>
</feature>
<dbReference type="AlphaFoldDB" id="A0A918GCR4"/>
<feature type="region of interest" description="Disordered" evidence="6">
    <location>
        <begin position="1"/>
        <end position="85"/>
    </location>
</feature>
<dbReference type="RefSeq" id="WP_229878726.1">
    <property type="nucleotide sequence ID" value="NZ_BMTL01000061.1"/>
</dbReference>
<evidence type="ECO:0000256" key="5">
    <source>
        <dbReference type="ARBA" id="ARBA00023002"/>
    </source>
</evidence>
<dbReference type="GO" id="GO:0003997">
    <property type="term" value="F:acyl-CoA oxidase activity"/>
    <property type="evidence" value="ECO:0007669"/>
    <property type="project" value="InterPro"/>
</dbReference>
<comment type="similarity">
    <text evidence="2">Belongs to the acyl-CoA oxidase family.</text>
</comment>
<accession>A0A918GCR4</accession>
<dbReference type="PIRSF" id="PIRSF000168">
    <property type="entry name" value="Acyl-CoA_oxidase"/>
    <property type="match status" value="1"/>
</dbReference>
<dbReference type="GO" id="GO:0071949">
    <property type="term" value="F:FAD binding"/>
    <property type="evidence" value="ECO:0007669"/>
    <property type="project" value="InterPro"/>
</dbReference>
<evidence type="ECO:0000313" key="10">
    <source>
        <dbReference type="Proteomes" id="UP000606194"/>
    </source>
</evidence>
<sequence length="684" mass="73317">MALLAFHNTERPTGPQGADRDREEAGPEEAGPQQAGPEEAGPQQSALAEQPGETSPPGPVAASPARPSPEASAAARNRRPEGTAGPEEAIARALARLLFDQDGDRERVHAPWRRLIAQDAFRHRPGLTPRQRAAQSYTWLRLVNDALDDPLSLATDPALLTALHEWAAIVDGGGGLTTVASIHYNLFLGSILDHADHTSRDLSEFTSLRRVGTFLCTELDHGNDATALETTARHDPATGGFVLHTPHPGAAKFMPNTSSLGGPKAAVVAARLLVDDRDHGIFLFLTPLTDRDGPLPHVTVEPLPLRPNAPVDHCLTSFDHLPLPGRSLLQGEHGRLGPGGAFASSLGNRRKRFLTSIARVTAGKLCMSAAAVGASRAALAIAVRYGDRRLVSGSRPDRRIPVNAHRTHHGRLLQAVATVYAMTLLHRSLTAAWTRHTADDRDRLERLIALAKAWTTWQARTIALEARERCGAQGLLPANHLAGFPEYIEGTITAEGDNLLISTKAAAELLHHPPTSPVADQGPPHLTEPRFLRNLLAHTEQAFHAQARSALRSGPAHDPQGRWNSASGPALQRAHVHTTLQAADALLAALAQTVDGPAHDVLRELAALFLLGQLAPHTGLLLADGHIGAHHVHGFPAAIDDLTHRLQPHLTTLTRAFDHPSAYLDALPLLQGDAERQRGTDDVP</sequence>
<evidence type="ECO:0000256" key="1">
    <source>
        <dbReference type="ARBA" id="ARBA00001974"/>
    </source>
</evidence>
<dbReference type="InterPro" id="IPR036250">
    <property type="entry name" value="AcylCo_DH-like_C"/>
</dbReference>
<feature type="domain" description="Acyl-CoA oxidase C-alpha1" evidence="8">
    <location>
        <begin position="363"/>
        <end position="509"/>
    </location>
</feature>
<evidence type="ECO:0000259" key="8">
    <source>
        <dbReference type="Pfam" id="PF22924"/>
    </source>
</evidence>
<dbReference type="GO" id="GO:0055088">
    <property type="term" value="P:lipid homeostasis"/>
    <property type="evidence" value="ECO:0007669"/>
    <property type="project" value="TreeGrafter"/>
</dbReference>
<dbReference type="Proteomes" id="UP000606194">
    <property type="component" value="Unassembled WGS sequence"/>
</dbReference>
<dbReference type="InterPro" id="IPR002655">
    <property type="entry name" value="Acyl-CoA_oxidase_C"/>
</dbReference>
<evidence type="ECO:0008006" key="11">
    <source>
        <dbReference type="Google" id="ProtNLM"/>
    </source>
</evidence>
<evidence type="ECO:0000256" key="2">
    <source>
        <dbReference type="ARBA" id="ARBA00006288"/>
    </source>
</evidence>
<comment type="cofactor">
    <cofactor evidence="1">
        <name>FAD</name>
        <dbReference type="ChEBI" id="CHEBI:57692"/>
    </cofactor>
</comment>
<dbReference type="InterPro" id="IPR012258">
    <property type="entry name" value="Acyl-CoA_oxidase"/>
</dbReference>
<name>A0A918GCR4_9ACTN</name>
<organism evidence="9 10">
    <name type="scientific">Streptomyces humidus</name>
    <dbReference type="NCBI Taxonomy" id="52259"/>
    <lineage>
        <taxon>Bacteria</taxon>
        <taxon>Bacillati</taxon>
        <taxon>Actinomycetota</taxon>
        <taxon>Actinomycetes</taxon>
        <taxon>Kitasatosporales</taxon>
        <taxon>Streptomycetaceae</taxon>
        <taxon>Streptomyces</taxon>
    </lineage>
</organism>
<evidence type="ECO:0000259" key="7">
    <source>
        <dbReference type="Pfam" id="PF01756"/>
    </source>
</evidence>
<proteinExistence type="inferred from homology"/>
<keyword evidence="4" id="KW-0274">FAD</keyword>
<evidence type="ECO:0000256" key="3">
    <source>
        <dbReference type="ARBA" id="ARBA00022630"/>
    </source>
</evidence>
<dbReference type="SUPFAM" id="SSF56645">
    <property type="entry name" value="Acyl-CoA dehydrogenase NM domain-like"/>
    <property type="match status" value="1"/>
</dbReference>
<evidence type="ECO:0000256" key="6">
    <source>
        <dbReference type="SAM" id="MobiDB-lite"/>
    </source>
</evidence>
<dbReference type="InterPro" id="IPR046373">
    <property type="entry name" value="Acyl-CoA_Oxase/DH_mid-dom_sf"/>
</dbReference>
<dbReference type="Pfam" id="PF22924">
    <property type="entry name" value="ACOX_C_alpha1"/>
    <property type="match status" value="1"/>
</dbReference>
<reference evidence="9" key="2">
    <citation type="submission" date="2020-09" db="EMBL/GenBank/DDBJ databases">
        <authorList>
            <person name="Sun Q."/>
            <person name="Ohkuma M."/>
        </authorList>
    </citation>
    <scope>NUCLEOTIDE SEQUENCE</scope>
    <source>
        <strain evidence="9">JCM 4386</strain>
    </source>
</reference>
<comment type="caution">
    <text evidence="9">The sequence shown here is derived from an EMBL/GenBank/DDBJ whole genome shotgun (WGS) entry which is preliminary data.</text>
</comment>
<keyword evidence="5" id="KW-0560">Oxidoreductase</keyword>
<dbReference type="Gene3D" id="1.20.140.10">
    <property type="entry name" value="Butyryl-CoA Dehydrogenase, subunit A, domain 3"/>
    <property type="match status" value="2"/>
</dbReference>
<dbReference type="PANTHER" id="PTHR10909:SF382">
    <property type="entry name" value="ACYL-COENZYME A OXIDASE"/>
    <property type="match status" value="1"/>
</dbReference>
<dbReference type="PANTHER" id="PTHR10909">
    <property type="entry name" value="ELECTRON TRANSPORT OXIDOREDUCTASE"/>
    <property type="match status" value="1"/>
</dbReference>
<dbReference type="SUPFAM" id="SSF47203">
    <property type="entry name" value="Acyl-CoA dehydrogenase C-terminal domain-like"/>
    <property type="match status" value="2"/>
</dbReference>
<protein>
    <recommendedName>
        <fullName evidence="11">Acyl-CoA oxidase</fullName>
    </recommendedName>
</protein>
<reference evidence="9" key="1">
    <citation type="journal article" date="2014" name="Int. J. Syst. Evol. Microbiol.">
        <title>Complete genome sequence of Corynebacterium casei LMG S-19264T (=DSM 44701T), isolated from a smear-ripened cheese.</title>
        <authorList>
            <consortium name="US DOE Joint Genome Institute (JGI-PGF)"/>
            <person name="Walter F."/>
            <person name="Albersmeier A."/>
            <person name="Kalinowski J."/>
            <person name="Ruckert C."/>
        </authorList>
    </citation>
    <scope>NUCLEOTIDE SEQUENCE</scope>
    <source>
        <strain evidence="9">JCM 4386</strain>
    </source>
</reference>
<dbReference type="EMBL" id="BMTL01000061">
    <property type="protein sequence ID" value="GGS29836.1"/>
    <property type="molecule type" value="Genomic_DNA"/>
</dbReference>
<dbReference type="GO" id="GO:0005504">
    <property type="term" value="F:fatty acid binding"/>
    <property type="evidence" value="ECO:0007669"/>
    <property type="project" value="TreeGrafter"/>
</dbReference>
<dbReference type="Gene3D" id="2.40.110.10">
    <property type="entry name" value="Butyryl-CoA Dehydrogenase, subunit A, domain 2"/>
    <property type="match status" value="1"/>
</dbReference>
<evidence type="ECO:0000313" key="9">
    <source>
        <dbReference type="EMBL" id="GGS29836.1"/>
    </source>
</evidence>